<organism evidence="2 3">
    <name type="scientific">Gordonia hankookensis</name>
    <dbReference type="NCBI Taxonomy" id="589403"/>
    <lineage>
        <taxon>Bacteria</taxon>
        <taxon>Bacillati</taxon>
        <taxon>Actinomycetota</taxon>
        <taxon>Actinomycetes</taxon>
        <taxon>Mycobacteriales</taxon>
        <taxon>Gordoniaceae</taxon>
        <taxon>Gordonia</taxon>
    </lineage>
</organism>
<keyword evidence="1" id="KW-1133">Transmembrane helix</keyword>
<name>A0ABR7WAC3_9ACTN</name>
<evidence type="ECO:0000313" key="2">
    <source>
        <dbReference type="EMBL" id="MBD1319560.1"/>
    </source>
</evidence>
<feature type="transmembrane region" description="Helical" evidence="1">
    <location>
        <begin position="185"/>
        <end position="207"/>
    </location>
</feature>
<accession>A0ABR7WAC3</accession>
<protein>
    <submittedName>
        <fullName evidence="2">ABC transporter permease</fullName>
    </submittedName>
</protein>
<keyword evidence="3" id="KW-1185">Reference proteome</keyword>
<feature type="transmembrane region" description="Helical" evidence="1">
    <location>
        <begin position="121"/>
        <end position="143"/>
    </location>
</feature>
<feature type="transmembrane region" description="Helical" evidence="1">
    <location>
        <begin position="227"/>
        <end position="245"/>
    </location>
</feature>
<dbReference type="PANTHER" id="PTHR30188">
    <property type="entry name" value="ABC TRANSPORTER PERMEASE PROTEIN-RELATED"/>
    <property type="match status" value="1"/>
</dbReference>
<dbReference type="InterPro" id="IPR030802">
    <property type="entry name" value="Permease_MalE"/>
</dbReference>
<feature type="transmembrane region" description="Helical" evidence="1">
    <location>
        <begin position="266"/>
        <end position="286"/>
    </location>
</feature>
<keyword evidence="1" id="KW-0812">Transmembrane</keyword>
<dbReference type="RefSeq" id="WP_164307387.1">
    <property type="nucleotide sequence ID" value="NZ_BAABAD010000005.1"/>
</dbReference>
<dbReference type="Pfam" id="PF02405">
    <property type="entry name" value="MlaE"/>
    <property type="match status" value="1"/>
</dbReference>
<comment type="caution">
    <text evidence="2">The sequence shown here is derived from an EMBL/GenBank/DDBJ whole genome shotgun (WGS) entry which is preliminary data.</text>
</comment>
<evidence type="ECO:0000256" key="1">
    <source>
        <dbReference type="SAM" id="Phobius"/>
    </source>
</evidence>
<reference evidence="2 3" key="1">
    <citation type="submission" date="2020-09" db="EMBL/GenBank/DDBJ databases">
        <title>Novel species in genus Gordonia.</title>
        <authorList>
            <person name="Zhang G."/>
        </authorList>
    </citation>
    <scope>NUCLEOTIDE SEQUENCE [LARGE SCALE GENOMIC DNA]</scope>
    <source>
        <strain evidence="2 3">ON-33</strain>
    </source>
</reference>
<evidence type="ECO:0000313" key="3">
    <source>
        <dbReference type="Proteomes" id="UP000602395"/>
    </source>
</evidence>
<sequence>MVLSLISSPKIARHGSSPSVIHPRLRREIGRPVGALGRIGDHAIFYVRALRSVPHAAFHYRRETIRLIAETSMGAGNLALIGGTVVIVGFLTLATGSTLAVQGYSTLGDIGIEALTGFLSAFINVRIAAPVVVGIGLAATFGAGATAQLGAMRISEEIDALESLGINPVAYVVGTRIAAGMVVIAPLYAIALIASFAACRFTTVILLGQSSGLYAHYFSTFLNPLDLVWSFVQAFVMALLILLIHTHFGFFASGGPAGVGVAVGDAVRTSLVAVVTVTLLVALAIYGSNGNFNLSG</sequence>
<dbReference type="PANTHER" id="PTHR30188:SF13">
    <property type="entry name" value="CONSERVED HYPOTHETICAL INTEGRAL MEMBRANE PROTEIN YRBE3B"/>
    <property type="match status" value="1"/>
</dbReference>
<gene>
    <name evidence="2" type="ORF">IDF66_08165</name>
</gene>
<feature type="transmembrane region" description="Helical" evidence="1">
    <location>
        <begin position="78"/>
        <end position="101"/>
    </location>
</feature>
<dbReference type="Proteomes" id="UP000602395">
    <property type="component" value="Unassembled WGS sequence"/>
</dbReference>
<dbReference type="EMBL" id="JACWMS010000002">
    <property type="protein sequence ID" value="MBD1319560.1"/>
    <property type="molecule type" value="Genomic_DNA"/>
</dbReference>
<keyword evidence="1" id="KW-0472">Membrane</keyword>
<proteinExistence type="predicted"/>